<sequence>MNNDNNNLNRIDRNPLEDQFSAIHQSKVLLPSPLSQSHTNEIPNLDLEVQESDDDIVEYDNDNDNDIDSLSTSNLPLKKGRKLGAKYSLIPDGAQNIDINMRKRKRQAPLPFNSQVNNAIASSSKAPVRTRAPKADPYNPQVPPPDFAKPDYKVIEQLFEPFIKKQFELQAQGQTPPPVRFPVNKRPDYIVSSAPRIPQNYIVPVPLDTYTKADYKTRKWSEHTKEIRSISGSKLRLKTWLGSEESEYSKRPPPPVNTTKSASNQGEDPSTAINPANIMTPSGVPLSKLDKRTREYKTIMAQHKAQLEQKRLDEERQRLEAKAAFDGMLDTNKSEDDPSRMSINNIVM</sequence>
<gene>
    <name evidence="2" type="ORF">E3Q03_00745</name>
</gene>
<feature type="region of interest" description="Disordered" evidence="1">
    <location>
        <begin position="244"/>
        <end position="283"/>
    </location>
</feature>
<feature type="compositionally biased region" description="Polar residues" evidence="1">
    <location>
        <begin position="257"/>
        <end position="280"/>
    </location>
</feature>
<accession>A0AB74KKQ1</accession>
<feature type="region of interest" description="Disordered" evidence="1">
    <location>
        <begin position="119"/>
        <end position="146"/>
    </location>
</feature>
<organism evidence="2 3">
    <name type="scientific">Wallemia mellicola</name>
    <dbReference type="NCBI Taxonomy" id="1708541"/>
    <lineage>
        <taxon>Eukaryota</taxon>
        <taxon>Fungi</taxon>
        <taxon>Dikarya</taxon>
        <taxon>Basidiomycota</taxon>
        <taxon>Wallemiomycotina</taxon>
        <taxon>Wallemiomycetes</taxon>
        <taxon>Wallemiales</taxon>
        <taxon>Wallemiaceae</taxon>
        <taxon>Wallemia</taxon>
    </lineage>
</organism>
<dbReference type="EMBL" id="SPRV01000005">
    <property type="protein sequence ID" value="TIC70822.1"/>
    <property type="molecule type" value="Genomic_DNA"/>
</dbReference>
<dbReference type="AlphaFoldDB" id="A0AB74KKQ1"/>
<protein>
    <submittedName>
        <fullName evidence="2">Uncharacterized protein</fullName>
    </submittedName>
</protein>
<proteinExistence type="predicted"/>
<evidence type="ECO:0000313" key="2">
    <source>
        <dbReference type="EMBL" id="TIC70822.1"/>
    </source>
</evidence>
<evidence type="ECO:0000256" key="1">
    <source>
        <dbReference type="SAM" id="MobiDB-lite"/>
    </source>
</evidence>
<evidence type="ECO:0000313" key="3">
    <source>
        <dbReference type="Proteomes" id="UP000305362"/>
    </source>
</evidence>
<comment type="caution">
    <text evidence="2">The sequence shown here is derived from an EMBL/GenBank/DDBJ whole genome shotgun (WGS) entry which is preliminary data.</text>
</comment>
<dbReference type="Proteomes" id="UP000305362">
    <property type="component" value="Unassembled WGS sequence"/>
</dbReference>
<name>A0AB74KKQ1_9BASI</name>
<reference evidence="2 3" key="1">
    <citation type="submission" date="2019-03" db="EMBL/GenBank/DDBJ databases">
        <title>Sequencing 25 genomes of Wallemia mellicola.</title>
        <authorList>
            <person name="Gostincar C."/>
        </authorList>
    </citation>
    <scope>NUCLEOTIDE SEQUENCE [LARGE SCALE GENOMIC DNA]</scope>
    <source>
        <strain evidence="2 3">EXF-1277</strain>
    </source>
</reference>
<feature type="region of interest" description="Disordered" evidence="1">
    <location>
        <begin position="323"/>
        <end position="348"/>
    </location>
</feature>